<evidence type="ECO:0000256" key="10">
    <source>
        <dbReference type="ARBA" id="ARBA00034099"/>
    </source>
</evidence>
<keyword evidence="4" id="KW-0770">Synapse</keyword>
<keyword evidence="6" id="KW-0472">Membrane</keyword>
<dbReference type="InterPro" id="IPR036734">
    <property type="entry name" value="Neur_chan_lig-bd_sf"/>
</dbReference>
<dbReference type="OrthoDB" id="5975154at2759"/>
<evidence type="ECO:0000256" key="7">
    <source>
        <dbReference type="ARBA" id="ARBA00023170"/>
    </source>
</evidence>
<evidence type="ECO:0000256" key="2">
    <source>
        <dbReference type="ARBA" id="ARBA00022475"/>
    </source>
</evidence>
<evidence type="ECO:0000256" key="5">
    <source>
        <dbReference type="ARBA" id="ARBA00023065"/>
    </source>
</evidence>
<accession>A0A448WKE5</accession>
<dbReference type="EMBL" id="CAAALY010019178">
    <property type="protein sequence ID" value="VEL13857.1"/>
    <property type="molecule type" value="Genomic_DNA"/>
</dbReference>
<comment type="subcellular location">
    <subcellularLocation>
        <location evidence="10">Synaptic cell membrane</location>
        <topology evidence="10">Multi-pass membrane protein</topology>
    </subcellularLocation>
</comment>
<dbReference type="PANTHER" id="PTHR18945">
    <property type="entry name" value="NEUROTRANSMITTER GATED ION CHANNEL"/>
    <property type="match status" value="1"/>
</dbReference>
<reference evidence="12" key="1">
    <citation type="submission" date="2018-11" db="EMBL/GenBank/DDBJ databases">
        <authorList>
            <consortium name="Pathogen Informatics"/>
        </authorList>
    </citation>
    <scope>NUCLEOTIDE SEQUENCE</scope>
</reference>
<dbReference type="AlphaFoldDB" id="A0A448WKE5"/>
<keyword evidence="1" id="KW-0813">Transport</keyword>
<evidence type="ECO:0000256" key="3">
    <source>
        <dbReference type="ARBA" id="ARBA00022692"/>
    </source>
</evidence>
<keyword evidence="2" id="KW-1003">Cell membrane</keyword>
<dbReference type="SUPFAM" id="SSF63712">
    <property type="entry name" value="Nicotinic receptor ligand binding domain-like"/>
    <property type="match status" value="1"/>
</dbReference>
<comment type="caution">
    <text evidence="12">The sequence shown here is derived from an EMBL/GenBank/DDBJ whole genome shotgun (WGS) entry which is preliminary data.</text>
</comment>
<dbReference type="InterPro" id="IPR006202">
    <property type="entry name" value="Neur_chan_lig-bd"/>
</dbReference>
<keyword evidence="13" id="KW-1185">Reference proteome</keyword>
<proteinExistence type="predicted"/>
<sequence length="91" mass="10956">MKRKYYISHARPVISRDHSVLLFMNLSLIQIVDVDEKNQFITLSGWVNQEWSDPSFIWDPKQYGNVTELYIPSRDIWTPDLVLYNNSFWIY</sequence>
<dbReference type="PRINTS" id="PR00254">
    <property type="entry name" value="NICOTINICR"/>
</dbReference>
<keyword evidence="3" id="KW-0812">Transmembrane</keyword>
<keyword evidence="7" id="KW-0675">Receptor</keyword>
<dbReference type="Proteomes" id="UP000784294">
    <property type="component" value="Unassembled WGS sequence"/>
</dbReference>
<organism evidence="12 13">
    <name type="scientific">Protopolystoma xenopodis</name>
    <dbReference type="NCBI Taxonomy" id="117903"/>
    <lineage>
        <taxon>Eukaryota</taxon>
        <taxon>Metazoa</taxon>
        <taxon>Spiralia</taxon>
        <taxon>Lophotrochozoa</taxon>
        <taxon>Platyhelminthes</taxon>
        <taxon>Monogenea</taxon>
        <taxon>Polyopisthocotylea</taxon>
        <taxon>Polystomatidea</taxon>
        <taxon>Polystomatidae</taxon>
        <taxon>Protopolystoma</taxon>
    </lineage>
</organism>
<evidence type="ECO:0000256" key="4">
    <source>
        <dbReference type="ARBA" id="ARBA00023018"/>
    </source>
</evidence>
<dbReference type="InterPro" id="IPR002394">
    <property type="entry name" value="Nicotinic_acetylcholine_rcpt"/>
</dbReference>
<evidence type="ECO:0000313" key="12">
    <source>
        <dbReference type="EMBL" id="VEL13857.1"/>
    </source>
</evidence>
<dbReference type="GO" id="GO:0022848">
    <property type="term" value="F:acetylcholine-gated monoatomic cation-selective channel activity"/>
    <property type="evidence" value="ECO:0007669"/>
    <property type="project" value="InterPro"/>
</dbReference>
<dbReference type="GO" id="GO:0045211">
    <property type="term" value="C:postsynaptic membrane"/>
    <property type="evidence" value="ECO:0007669"/>
    <property type="project" value="InterPro"/>
</dbReference>
<evidence type="ECO:0000313" key="13">
    <source>
        <dbReference type="Proteomes" id="UP000784294"/>
    </source>
</evidence>
<keyword evidence="9" id="KW-0407">Ion channel</keyword>
<evidence type="ECO:0000256" key="6">
    <source>
        <dbReference type="ARBA" id="ARBA00023136"/>
    </source>
</evidence>
<evidence type="ECO:0000256" key="9">
    <source>
        <dbReference type="ARBA" id="ARBA00023303"/>
    </source>
</evidence>
<dbReference type="Pfam" id="PF02931">
    <property type="entry name" value="Neur_chan_LBD"/>
    <property type="match status" value="1"/>
</dbReference>
<feature type="domain" description="Neurotransmitter-gated ion-channel ligand-binding" evidence="11">
    <location>
        <begin position="5"/>
        <end position="87"/>
    </location>
</feature>
<gene>
    <name evidence="12" type="ORF">PXEA_LOCUS7297</name>
</gene>
<dbReference type="GO" id="GO:0004888">
    <property type="term" value="F:transmembrane signaling receptor activity"/>
    <property type="evidence" value="ECO:0007669"/>
    <property type="project" value="InterPro"/>
</dbReference>
<protein>
    <recommendedName>
        <fullName evidence="11">Neurotransmitter-gated ion-channel ligand-binding domain-containing protein</fullName>
    </recommendedName>
</protein>
<evidence type="ECO:0000256" key="1">
    <source>
        <dbReference type="ARBA" id="ARBA00022448"/>
    </source>
</evidence>
<dbReference type="InterPro" id="IPR006201">
    <property type="entry name" value="Neur_channel"/>
</dbReference>
<name>A0A448WKE5_9PLAT</name>
<evidence type="ECO:0000259" key="11">
    <source>
        <dbReference type="Pfam" id="PF02931"/>
    </source>
</evidence>
<dbReference type="Gene3D" id="2.70.170.10">
    <property type="entry name" value="Neurotransmitter-gated ion-channel ligand-binding domain"/>
    <property type="match status" value="1"/>
</dbReference>
<evidence type="ECO:0000256" key="8">
    <source>
        <dbReference type="ARBA" id="ARBA00023286"/>
    </source>
</evidence>
<keyword evidence="8" id="KW-1071">Ligand-gated ion channel</keyword>
<keyword evidence="5" id="KW-0406">Ion transport</keyword>